<feature type="domain" description="Resolvase/invertase-type recombinase catalytic" evidence="1">
    <location>
        <begin position="1"/>
        <end position="30"/>
    </location>
</feature>
<organism evidence="2 3">
    <name type="scientific">Xenorhabdus bovienii (strain SS-2004)</name>
    <name type="common">Xenorhabdus nematophila subsp. bovienii</name>
    <dbReference type="NCBI Taxonomy" id="406818"/>
    <lineage>
        <taxon>Bacteria</taxon>
        <taxon>Pseudomonadati</taxon>
        <taxon>Pseudomonadota</taxon>
        <taxon>Gammaproteobacteria</taxon>
        <taxon>Enterobacterales</taxon>
        <taxon>Morganellaceae</taxon>
        <taxon>Xenorhabdus</taxon>
    </lineage>
</organism>
<reference evidence="2" key="1">
    <citation type="journal article" date="2011" name="PLoS ONE">
        <title>The entomopathogenic bacterial endosymbionts xenorhabdus and photorhabdus: convergent lifestyles from divergent genomes.</title>
        <authorList>
            <person name="Chaston J.M."/>
            <person name="Suen G."/>
            <person name="Tucker S.L."/>
            <person name="Andersen A.W."/>
            <person name="Bhasin A."/>
            <person name="Bode E."/>
            <person name="Bode H.B."/>
            <person name="Brachmann A.O."/>
            <person name="Cowles C.E."/>
            <person name="Cowles K.N."/>
            <person name="Darby C."/>
            <person name="de Leon L."/>
            <person name="Drace K."/>
            <person name="Du Z."/>
            <person name="Givaudan A."/>
            <person name="Herbert Tran E.E."/>
            <person name="Jewell K.A."/>
            <person name="Knack J.J."/>
            <person name="Krasomil-Osterfeld K.C."/>
            <person name="Kukor R."/>
            <person name="Lanois A."/>
            <person name="Latreille P."/>
            <person name="Leimgruber N.K."/>
            <person name="Lipke C.M."/>
            <person name="Liu R."/>
            <person name="Lu X."/>
            <person name="Martens E.C."/>
            <person name="Marri P.R."/>
            <person name="Medigue C."/>
            <person name="Menard M.L."/>
            <person name="Miller N.M."/>
            <person name="Morales-Soto N."/>
            <person name="Norton S."/>
            <person name="Ogier J.C."/>
            <person name="Orchard S.S."/>
            <person name="Park D."/>
            <person name="Park Y."/>
            <person name="Qurollo B.A."/>
            <person name="Sugar D.R."/>
            <person name="Richards G.R."/>
            <person name="Rouy Z."/>
            <person name="Slominski B."/>
            <person name="Slominski K."/>
            <person name="Snyder H."/>
            <person name="Tjaden B.C."/>
            <person name="van der Hoeven R."/>
            <person name="Welch R.D."/>
            <person name="Wheeler C."/>
            <person name="Xiang B."/>
            <person name="Barbazuk B."/>
            <person name="Gaudriault S."/>
            <person name="Goodner B."/>
            <person name="Slater S.C."/>
            <person name="Forst S."/>
            <person name="Goldman B.S."/>
            <person name="Goodrich-Blair H."/>
        </authorList>
    </citation>
    <scope>NUCLEOTIDE SEQUENCE [LARGE SCALE GENOMIC DNA]</scope>
    <source>
        <strain evidence="2">SS-2004</strain>
    </source>
</reference>
<dbReference type="Proteomes" id="UP000002045">
    <property type="component" value="Chromosome"/>
</dbReference>
<accession>D3UZW4</accession>
<evidence type="ECO:0000313" key="3">
    <source>
        <dbReference type="Proteomes" id="UP000002045"/>
    </source>
</evidence>
<dbReference type="GO" id="GO:0000150">
    <property type="term" value="F:DNA strand exchange activity"/>
    <property type="evidence" value="ECO:0007669"/>
    <property type="project" value="InterPro"/>
</dbReference>
<name>D3UZW4_XENBS</name>
<dbReference type="GO" id="GO:0003677">
    <property type="term" value="F:DNA binding"/>
    <property type="evidence" value="ECO:0007669"/>
    <property type="project" value="InterPro"/>
</dbReference>
<dbReference type="EMBL" id="FN667741">
    <property type="protein sequence ID" value="CBJ80257.1"/>
    <property type="molecule type" value="Genomic_DNA"/>
</dbReference>
<protein>
    <submittedName>
        <fullName evidence="2">Putative resolvase</fullName>
    </submittedName>
</protein>
<dbReference type="AlphaFoldDB" id="D3UZW4"/>
<sequence length="42" mass="4776">MQVIAAVVEFERDLLLERTYSGITQKRPGLSILDLSTLNRPM</sequence>
<dbReference type="KEGG" id="xbo:XBJ1_1117"/>
<dbReference type="InterPro" id="IPR006119">
    <property type="entry name" value="Resolv_N"/>
</dbReference>
<proteinExistence type="predicted"/>
<dbReference type="HOGENOM" id="CLU_3259967_0_0_6"/>
<evidence type="ECO:0000313" key="2">
    <source>
        <dbReference type="EMBL" id="CBJ80257.1"/>
    </source>
</evidence>
<gene>
    <name evidence="2" type="ordered locus">XBJ1_1117</name>
</gene>
<evidence type="ECO:0000259" key="1">
    <source>
        <dbReference type="PROSITE" id="PS51736"/>
    </source>
</evidence>
<dbReference type="PROSITE" id="PS51736">
    <property type="entry name" value="RECOMBINASES_3"/>
    <property type="match status" value="1"/>
</dbReference>